<dbReference type="AlphaFoldDB" id="A0A0J6T8A4"/>
<accession>A0A0J6T8A4</accession>
<reference evidence="2 3" key="1">
    <citation type="submission" date="2015-03" db="EMBL/GenBank/DDBJ databases">
        <title>Genome sequencing of Methylobacterium tarhaniae DSM 25844.</title>
        <authorList>
            <person name="Chaudhry V."/>
            <person name="Patil P.B."/>
        </authorList>
    </citation>
    <scope>NUCLEOTIDE SEQUENCE [LARGE SCALE GENOMIC DNA]</scope>
    <source>
        <strain evidence="2 3">DSM 25844</strain>
    </source>
</reference>
<dbReference type="EMBL" id="LABZ01000074">
    <property type="protein sequence ID" value="KMO42077.1"/>
    <property type="molecule type" value="Genomic_DNA"/>
</dbReference>
<feature type="region of interest" description="Disordered" evidence="1">
    <location>
        <begin position="52"/>
        <end position="72"/>
    </location>
</feature>
<keyword evidence="3" id="KW-1185">Reference proteome</keyword>
<protein>
    <submittedName>
        <fullName evidence="2">Uncharacterized protein</fullName>
    </submittedName>
</protein>
<gene>
    <name evidence="2" type="ORF">VQ03_11700</name>
</gene>
<comment type="caution">
    <text evidence="2">The sequence shown here is derived from an EMBL/GenBank/DDBJ whole genome shotgun (WGS) entry which is preliminary data.</text>
</comment>
<name>A0A0J6T8A4_9HYPH</name>
<proteinExistence type="predicted"/>
<organism evidence="2 3">
    <name type="scientific">Methylobacterium tarhaniae</name>
    <dbReference type="NCBI Taxonomy" id="1187852"/>
    <lineage>
        <taxon>Bacteria</taxon>
        <taxon>Pseudomonadati</taxon>
        <taxon>Pseudomonadota</taxon>
        <taxon>Alphaproteobacteria</taxon>
        <taxon>Hyphomicrobiales</taxon>
        <taxon>Methylobacteriaceae</taxon>
        <taxon>Methylobacterium</taxon>
    </lineage>
</organism>
<evidence type="ECO:0000256" key="1">
    <source>
        <dbReference type="SAM" id="MobiDB-lite"/>
    </source>
</evidence>
<evidence type="ECO:0000313" key="2">
    <source>
        <dbReference type="EMBL" id="KMO42077.1"/>
    </source>
</evidence>
<evidence type="ECO:0000313" key="3">
    <source>
        <dbReference type="Proteomes" id="UP000036449"/>
    </source>
</evidence>
<sequence>MLLRFPEHRALGLRPTGTWRFAAEAAAIPLTGGDAMLGIDGASDLISRDAAQDGADPLFDEAGGPTERARAA</sequence>
<dbReference type="Proteomes" id="UP000036449">
    <property type="component" value="Unassembled WGS sequence"/>
</dbReference>
<feature type="non-terminal residue" evidence="2">
    <location>
        <position position="72"/>
    </location>
</feature>